<proteinExistence type="predicted"/>
<evidence type="ECO:0000256" key="1">
    <source>
        <dbReference type="SAM" id="SignalP"/>
    </source>
</evidence>
<evidence type="ECO:0000313" key="3">
    <source>
        <dbReference type="EnsemblProtists" id="EOD36769"/>
    </source>
</evidence>
<dbReference type="InterPro" id="IPR032675">
    <property type="entry name" value="LRR_dom_sf"/>
</dbReference>
<name>A0A0D3KLY4_EMIH1</name>
<dbReference type="Gene3D" id="2.170.16.10">
    <property type="entry name" value="Hedgehog/Intein (Hint) domain"/>
    <property type="match status" value="1"/>
</dbReference>
<reference evidence="4" key="1">
    <citation type="journal article" date="2013" name="Nature">
        <title>Pan genome of the phytoplankton Emiliania underpins its global distribution.</title>
        <authorList>
            <person name="Read B.A."/>
            <person name="Kegel J."/>
            <person name="Klute M.J."/>
            <person name="Kuo A."/>
            <person name="Lefebvre S.C."/>
            <person name="Maumus F."/>
            <person name="Mayer C."/>
            <person name="Miller J."/>
            <person name="Monier A."/>
            <person name="Salamov A."/>
            <person name="Young J."/>
            <person name="Aguilar M."/>
            <person name="Claverie J.M."/>
            <person name="Frickenhaus S."/>
            <person name="Gonzalez K."/>
            <person name="Herman E.K."/>
            <person name="Lin Y.C."/>
            <person name="Napier J."/>
            <person name="Ogata H."/>
            <person name="Sarno A.F."/>
            <person name="Shmutz J."/>
            <person name="Schroeder D."/>
            <person name="de Vargas C."/>
            <person name="Verret F."/>
            <person name="von Dassow P."/>
            <person name="Valentin K."/>
            <person name="Van de Peer Y."/>
            <person name="Wheeler G."/>
            <person name="Dacks J.B."/>
            <person name="Delwiche C.F."/>
            <person name="Dyhrman S.T."/>
            <person name="Glockner G."/>
            <person name="John U."/>
            <person name="Richards T."/>
            <person name="Worden A.Z."/>
            <person name="Zhang X."/>
            <person name="Grigoriev I.V."/>
            <person name="Allen A.E."/>
            <person name="Bidle K."/>
            <person name="Borodovsky M."/>
            <person name="Bowler C."/>
            <person name="Brownlee C."/>
            <person name="Cock J.M."/>
            <person name="Elias M."/>
            <person name="Gladyshev V.N."/>
            <person name="Groth M."/>
            <person name="Guda C."/>
            <person name="Hadaegh A."/>
            <person name="Iglesias-Rodriguez M.D."/>
            <person name="Jenkins J."/>
            <person name="Jones B.M."/>
            <person name="Lawson T."/>
            <person name="Leese F."/>
            <person name="Lindquist E."/>
            <person name="Lobanov A."/>
            <person name="Lomsadze A."/>
            <person name="Malik S.B."/>
            <person name="Marsh M.E."/>
            <person name="Mackinder L."/>
            <person name="Mock T."/>
            <person name="Mueller-Roeber B."/>
            <person name="Pagarete A."/>
            <person name="Parker M."/>
            <person name="Probert I."/>
            <person name="Quesneville H."/>
            <person name="Raines C."/>
            <person name="Rensing S.A."/>
            <person name="Riano-Pachon D.M."/>
            <person name="Richier S."/>
            <person name="Rokitta S."/>
            <person name="Shiraiwa Y."/>
            <person name="Soanes D.M."/>
            <person name="van der Giezen M."/>
            <person name="Wahlund T.M."/>
            <person name="Williams B."/>
            <person name="Wilson W."/>
            <person name="Wolfe G."/>
            <person name="Wurch L.L."/>
        </authorList>
    </citation>
    <scope>NUCLEOTIDE SEQUENCE</scope>
</reference>
<dbReference type="InterPro" id="IPR001767">
    <property type="entry name" value="Hedgehog_Hint"/>
</dbReference>
<keyword evidence="1" id="KW-0732">Signal</keyword>
<dbReference type="Pfam" id="PF13306">
    <property type="entry name" value="LRR_5"/>
    <property type="match status" value="1"/>
</dbReference>
<dbReference type="RefSeq" id="XP_005789198.1">
    <property type="nucleotide sequence ID" value="XM_005789141.1"/>
</dbReference>
<feature type="chain" id="PRO_5044291864" description="Hint domain-containing protein" evidence="1">
    <location>
        <begin position="18"/>
        <end position="391"/>
    </location>
</feature>
<dbReference type="PANTHER" id="PTHR11889:SF31">
    <property type="entry name" value="PROTEIN HEDGEHOG"/>
    <property type="match status" value="1"/>
</dbReference>
<dbReference type="HOGENOM" id="CLU_706839_0_0_1"/>
<keyword evidence="4" id="KW-1185">Reference proteome</keyword>
<dbReference type="InterPro" id="IPR026906">
    <property type="entry name" value="LRR_5"/>
</dbReference>
<dbReference type="EnsemblProtists" id="EOD36769">
    <property type="protein sequence ID" value="EOD36769"/>
    <property type="gene ID" value="EMIHUDRAFT_200974"/>
</dbReference>
<organism evidence="3 4">
    <name type="scientific">Emiliania huxleyi (strain CCMP1516)</name>
    <dbReference type="NCBI Taxonomy" id="280463"/>
    <lineage>
        <taxon>Eukaryota</taxon>
        <taxon>Haptista</taxon>
        <taxon>Haptophyta</taxon>
        <taxon>Prymnesiophyceae</taxon>
        <taxon>Isochrysidales</taxon>
        <taxon>Noelaerhabdaceae</taxon>
        <taxon>Emiliania</taxon>
    </lineage>
</organism>
<dbReference type="InterPro" id="IPR036844">
    <property type="entry name" value="Hint_dom_sf"/>
</dbReference>
<accession>A0A0D3KLY4</accession>
<dbReference type="GeneID" id="17282039"/>
<feature type="domain" description="Hint" evidence="2">
    <location>
        <begin position="198"/>
        <end position="296"/>
    </location>
</feature>
<dbReference type="InterPro" id="IPR050387">
    <property type="entry name" value="Hedgehog_Signaling"/>
</dbReference>
<dbReference type="PANTHER" id="PTHR11889">
    <property type="entry name" value="HEDGEHOG"/>
    <property type="match status" value="1"/>
</dbReference>
<protein>
    <recommendedName>
        <fullName evidence="2">Hint domain-containing protein</fullName>
    </recommendedName>
</protein>
<dbReference type="GO" id="GO:0016540">
    <property type="term" value="P:protein autoprocessing"/>
    <property type="evidence" value="ECO:0007669"/>
    <property type="project" value="InterPro"/>
</dbReference>
<dbReference type="AlphaFoldDB" id="A0A0D3KLY4"/>
<sequence length="391" mass="40303">MKRFLLLLVSCARRVFAQTPCEENICNGGIDESGHLDCSSEISIPPGAFQECNGFNRGRYVGTPSDGFYIGVKSVTFGSSLENIGANAFDGSTLAGNLDLSVATNRLTIGTKAFYLNTGITSVTFGSSLDIGNWAFYGCTKLTGTLDLTNATTLDMGDDVFGGTDITKVLLACGESVRIGANDFPAVATIVKTSTDPAPCFPSSAMVQRADGETVPLSSLSAGDSILAAAADGTLGLDTVSSFSLADPSAKAAFLSLATATATVTLTPTHKLPAGPAKALKQASEVAVGETVWLAAAGALVQAWVAPCYNSAAVVAANKYLVVEPLSSLELAAAVAALAGAVFAARKMVGGKQCIRLSDREPHPPPRYYKEVKAVAPNFKYEAATASTLVS</sequence>
<evidence type="ECO:0000259" key="2">
    <source>
        <dbReference type="SMART" id="SM00306"/>
    </source>
</evidence>
<dbReference type="SMART" id="SM00306">
    <property type="entry name" value="HintN"/>
    <property type="match status" value="1"/>
</dbReference>
<dbReference type="Proteomes" id="UP000013827">
    <property type="component" value="Unassembled WGS sequence"/>
</dbReference>
<reference evidence="3" key="2">
    <citation type="submission" date="2024-10" db="UniProtKB">
        <authorList>
            <consortium name="EnsemblProtists"/>
        </authorList>
    </citation>
    <scope>IDENTIFICATION</scope>
</reference>
<evidence type="ECO:0000313" key="4">
    <source>
        <dbReference type="Proteomes" id="UP000013827"/>
    </source>
</evidence>
<dbReference type="SUPFAM" id="SSF51294">
    <property type="entry name" value="Hedgehog/intein (Hint) domain"/>
    <property type="match status" value="1"/>
</dbReference>
<feature type="signal peptide" evidence="1">
    <location>
        <begin position="1"/>
        <end position="17"/>
    </location>
</feature>
<dbReference type="KEGG" id="ehx:EMIHUDRAFT_200974"/>
<dbReference type="Pfam" id="PF01079">
    <property type="entry name" value="Hint"/>
    <property type="match status" value="1"/>
</dbReference>
<dbReference type="Gene3D" id="3.80.10.10">
    <property type="entry name" value="Ribonuclease Inhibitor"/>
    <property type="match status" value="1"/>
</dbReference>
<dbReference type="PaxDb" id="2903-EOD36769"/>
<dbReference type="InterPro" id="IPR003587">
    <property type="entry name" value="Hint_dom_N"/>
</dbReference>